<evidence type="ECO:0000313" key="2">
    <source>
        <dbReference type="Proteomes" id="UP000195402"/>
    </source>
</evidence>
<accession>A0A200RDX0</accession>
<organism evidence="1 2">
    <name type="scientific">Macleaya cordata</name>
    <name type="common">Five-seeded plume-poppy</name>
    <name type="synonym">Bocconia cordata</name>
    <dbReference type="NCBI Taxonomy" id="56857"/>
    <lineage>
        <taxon>Eukaryota</taxon>
        <taxon>Viridiplantae</taxon>
        <taxon>Streptophyta</taxon>
        <taxon>Embryophyta</taxon>
        <taxon>Tracheophyta</taxon>
        <taxon>Spermatophyta</taxon>
        <taxon>Magnoliopsida</taxon>
        <taxon>Ranunculales</taxon>
        <taxon>Papaveraceae</taxon>
        <taxon>Papaveroideae</taxon>
        <taxon>Macleaya</taxon>
    </lineage>
</organism>
<sequence>MRRDCGLSLHLTPPVPSLPSTNSFIDLMYSTPDRTRNPQYLTISSGGRICFYDKTELQLIFIKGDDLARGDREERESKVKKK</sequence>
<dbReference type="EMBL" id="MVGT01000014">
    <property type="protein sequence ID" value="OVA20915.1"/>
    <property type="molecule type" value="Genomic_DNA"/>
</dbReference>
<dbReference type="AlphaFoldDB" id="A0A200RDX0"/>
<evidence type="ECO:0000313" key="1">
    <source>
        <dbReference type="EMBL" id="OVA20915.1"/>
    </source>
</evidence>
<dbReference type="InParanoid" id="A0A200RDX0"/>
<dbReference type="Proteomes" id="UP000195402">
    <property type="component" value="Unassembled WGS sequence"/>
</dbReference>
<reference evidence="1 2" key="1">
    <citation type="journal article" date="2017" name="Mol. Plant">
        <title>The Genome of Medicinal Plant Macleaya cordata Provides New Insights into Benzylisoquinoline Alkaloids Metabolism.</title>
        <authorList>
            <person name="Liu X."/>
            <person name="Liu Y."/>
            <person name="Huang P."/>
            <person name="Ma Y."/>
            <person name="Qing Z."/>
            <person name="Tang Q."/>
            <person name="Cao H."/>
            <person name="Cheng P."/>
            <person name="Zheng Y."/>
            <person name="Yuan Z."/>
            <person name="Zhou Y."/>
            <person name="Liu J."/>
            <person name="Tang Z."/>
            <person name="Zhuo Y."/>
            <person name="Zhang Y."/>
            <person name="Yu L."/>
            <person name="Huang J."/>
            <person name="Yang P."/>
            <person name="Peng Q."/>
            <person name="Zhang J."/>
            <person name="Jiang W."/>
            <person name="Zhang Z."/>
            <person name="Lin K."/>
            <person name="Ro D.K."/>
            <person name="Chen X."/>
            <person name="Xiong X."/>
            <person name="Shang Y."/>
            <person name="Huang S."/>
            <person name="Zeng J."/>
        </authorList>
    </citation>
    <scope>NUCLEOTIDE SEQUENCE [LARGE SCALE GENOMIC DNA]</scope>
    <source>
        <strain evidence="2">cv. BLH2017</strain>
        <tissue evidence="1">Root</tissue>
    </source>
</reference>
<protein>
    <submittedName>
        <fullName evidence="1">Uncharacterized protein</fullName>
    </submittedName>
</protein>
<proteinExistence type="predicted"/>
<comment type="caution">
    <text evidence="1">The sequence shown here is derived from an EMBL/GenBank/DDBJ whole genome shotgun (WGS) entry which is preliminary data.</text>
</comment>
<gene>
    <name evidence="1" type="ORF">BVC80_8849g19</name>
</gene>
<name>A0A200RDX0_MACCD</name>
<keyword evidence="2" id="KW-1185">Reference proteome</keyword>